<dbReference type="AlphaFoldDB" id="M8C0L1"/>
<name>M8C0L1_AEGTA</name>
<proteinExistence type="predicted"/>
<organism evidence="1">
    <name type="scientific">Aegilops tauschii</name>
    <name type="common">Tausch's goatgrass</name>
    <name type="synonym">Aegilops squarrosa</name>
    <dbReference type="NCBI Taxonomy" id="37682"/>
    <lineage>
        <taxon>Eukaryota</taxon>
        <taxon>Viridiplantae</taxon>
        <taxon>Streptophyta</taxon>
        <taxon>Embryophyta</taxon>
        <taxon>Tracheophyta</taxon>
        <taxon>Spermatophyta</taxon>
        <taxon>Magnoliopsida</taxon>
        <taxon>Liliopsida</taxon>
        <taxon>Poales</taxon>
        <taxon>Poaceae</taxon>
        <taxon>BOP clade</taxon>
        <taxon>Pooideae</taxon>
        <taxon>Triticodae</taxon>
        <taxon>Triticeae</taxon>
        <taxon>Triticinae</taxon>
        <taxon>Aegilops</taxon>
    </lineage>
</organism>
<accession>M8C0L1</accession>
<evidence type="ECO:0000313" key="1">
    <source>
        <dbReference type="EnsemblPlants" id="EMT12624"/>
    </source>
</evidence>
<sequence length="136" mass="15776">MWPASVDRRAMVRVAIRSSLARTIFESWNRGRHKLVCPTTACEFSVQFWTCGDVCELSSEEHFSHVDNMQGKQGRPLMRDNLAIEWHAIKTYTRAMWSKHKSCPEGVVLHTWEVNPYKAYNEEIDKEDYNIGTVGI</sequence>
<protein>
    <submittedName>
        <fullName evidence="1">Uncharacterized protein</fullName>
    </submittedName>
</protein>
<reference evidence="1" key="1">
    <citation type="submission" date="2015-06" db="UniProtKB">
        <authorList>
            <consortium name="EnsemblPlants"/>
        </authorList>
    </citation>
    <scope>IDENTIFICATION</scope>
</reference>
<dbReference type="EnsemblPlants" id="EMT12624">
    <property type="protein sequence ID" value="EMT12624"/>
    <property type="gene ID" value="F775_31518"/>
</dbReference>